<dbReference type="GO" id="GO:0006623">
    <property type="term" value="P:protein targeting to vacuole"/>
    <property type="evidence" value="ECO:0007669"/>
    <property type="project" value="TreeGrafter"/>
</dbReference>
<feature type="compositionally biased region" description="Polar residues" evidence="2">
    <location>
        <begin position="1106"/>
        <end position="1119"/>
    </location>
</feature>
<sequence>MLEGLVAWVLNTYLGKYVSNLNTDQLSIALLKGAVELENLPLRKDALREFDLPFEVKAGFIGKITLQIPFYRPHSDPWVISMSQLNLIIGPMQLQEYDGEKEREEERERKTRLLKALEDKFKSECEQRGESYWYSATASAVTRIVENIELNIQDVHLRFEDDFSNPEKPFAFGVCINNVSAQNPSNETVQKQLRQKQLEIQDFSVYWDTESEMLGKLPANQMQDAMTRCMQSRTHQYIFEPVCASVLLRRNTSKEPLRARHTPRIEGLVQLEPMSLRLSQIMAFLKELDRRETEMLYQKWRPKVPISGNCRQWWMFAIQANLSEIREQRRRGSWDFALQRARDAQTYTSLYFRRLKGVPLSPPEESELQRVEEEQTLEELQSLREIVHDWFRKEEEMAENVREPSSDPTLCEPPTSIPKSGSSGMIQYLQSWFPGWGGWYGEPQDPERPEDLQPSPSSWDILAETEDLFDPLEDSHTLNTFTRRDHLFARLEFLLEKGGVTLFHQDRRGGSLNESGVIQLEFSGVKVILESLPRSESSLLSVKLGGLFLRDLTTQGTIFPVLVSPKTDKVVVALNQPSGQSSSTSGCNAECSSSPVFEMIYERNPVRCQFERRLEVNTSPLNIIYNPQAIKKVTEFFYKGRVHTSGFGYQSELELRVAEAARRQYNKLKMQTKAEIRQTIDQLLVGEFIENGKRWTMKLDICAPQVIFPDDFQSEDPMLVVVDLGRILLTNSQDDTKASLKTTEPETEEMSEDEYQTPLATPPESPPSELDMSFKEQLKSPELPSFISPEGTQAYRRKLYEKYSLSFKDLQIMLEQRLRYTSDPQLPGAVLSGTLPDLKVHINLEKMTALRSCLARLSSEEDKSQEKGPNIHSPDPLTLRHDKIFQREDSSWKLQGSAKNLTQSVMTLEQHTRELLVESRLLLAEFNINYMQLGVESDGRYISVLKVFGTNAKFVKRPYDAEVSLTVHGLLLVDTLQTYGSDFDLLVASHKNLSFDIPSGSLRESQPSSPLLSEGRSPGHQCHHTELPSGMPTDRISPFSSFLKDQEALIKLEYQFVSSDCPSMNLDSSLQVTSMQVNNLDIILNPETMVELLKFLQKSFPKEESSWTSSAQQHTTQPCSEEEEGTYQATYDQNKELTVEIHRLNLLLLRTVSTGTALFAEKKGLKIATASITGTKVNVSMGSRLDINGSLGSMQLVDLTQEGGRSQFVVSIGSADSSCNVGGLTFLADTEGSSSEALNFRLMEKSQGECSLQLQMASLHYNHSAKFLKELSLSANEVEDNFRSMLKSAATKVSTVLATKTAEYSGMVSLFETPSRRTRTQSQSWAYPYEDEEDPPMEEPESTLDTFLVKLTLNISIESPVVSIPRKLDTLSCWLVIWEA</sequence>
<evidence type="ECO:0000259" key="3">
    <source>
        <dbReference type="Pfam" id="PF12624"/>
    </source>
</evidence>
<feature type="region of interest" description="Disordered" evidence="2">
    <location>
        <begin position="735"/>
        <end position="776"/>
    </location>
</feature>
<dbReference type="InterPro" id="IPR026847">
    <property type="entry name" value="VPS13"/>
</dbReference>
<dbReference type="PANTHER" id="PTHR16166:SF141">
    <property type="entry name" value="INTERMEMBRANE LIPID TRANSFER PROTEIN VPS13D"/>
    <property type="match status" value="1"/>
</dbReference>
<feature type="compositionally biased region" description="Acidic residues" evidence="2">
    <location>
        <begin position="745"/>
        <end position="755"/>
    </location>
</feature>
<evidence type="ECO:0000313" key="4">
    <source>
        <dbReference type="EMBL" id="KAK1899272.1"/>
    </source>
</evidence>
<dbReference type="GO" id="GO:0007005">
    <property type="term" value="P:mitochondrion organization"/>
    <property type="evidence" value="ECO:0007669"/>
    <property type="project" value="TreeGrafter"/>
</dbReference>
<gene>
    <name evidence="4" type="ORF">KUDE01_018793</name>
</gene>
<evidence type="ECO:0000313" key="5">
    <source>
        <dbReference type="Proteomes" id="UP001228049"/>
    </source>
</evidence>
<organism evidence="4 5">
    <name type="scientific">Dissostichus eleginoides</name>
    <name type="common">Patagonian toothfish</name>
    <name type="synonym">Dissostichus amissus</name>
    <dbReference type="NCBI Taxonomy" id="100907"/>
    <lineage>
        <taxon>Eukaryota</taxon>
        <taxon>Metazoa</taxon>
        <taxon>Chordata</taxon>
        <taxon>Craniata</taxon>
        <taxon>Vertebrata</taxon>
        <taxon>Euteleostomi</taxon>
        <taxon>Actinopterygii</taxon>
        <taxon>Neopterygii</taxon>
        <taxon>Teleostei</taxon>
        <taxon>Neoteleostei</taxon>
        <taxon>Acanthomorphata</taxon>
        <taxon>Eupercaria</taxon>
        <taxon>Perciformes</taxon>
        <taxon>Notothenioidei</taxon>
        <taxon>Nototheniidae</taxon>
        <taxon>Dissostichus</taxon>
    </lineage>
</organism>
<name>A0AAD9FE60_DISEL</name>
<proteinExistence type="predicted"/>
<feature type="region of interest" description="Disordered" evidence="2">
    <location>
        <begin position="398"/>
        <end position="419"/>
    </location>
</feature>
<evidence type="ECO:0000256" key="1">
    <source>
        <dbReference type="ARBA" id="ARBA00022448"/>
    </source>
</evidence>
<dbReference type="GO" id="GO:0045053">
    <property type="term" value="P:protein retention in Golgi apparatus"/>
    <property type="evidence" value="ECO:0007669"/>
    <property type="project" value="TreeGrafter"/>
</dbReference>
<dbReference type="PANTHER" id="PTHR16166">
    <property type="entry name" value="VACUOLAR PROTEIN SORTING-ASSOCIATED PROTEIN VPS13"/>
    <property type="match status" value="1"/>
</dbReference>
<dbReference type="EMBL" id="JASDAP010000008">
    <property type="protein sequence ID" value="KAK1899272.1"/>
    <property type="molecule type" value="Genomic_DNA"/>
</dbReference>
<comment type="caution">
    <text evidence="4">The sequence shown here is derived from an EMBL/GenBank/DDBJ whole genome shotgun (WGS) entry which is preliminary data.</text>
</comment>
<reference evidence="4" key="1">
    <citation type="submission" date="2023-04" db="EMBL/GenBank/DDBJ databases">
        <title>Chromosome-level genome of Chaenocephalus aceratus.</title>
        <authorList>
            <person name="Park H."/>
        </authorList>
    </citation>
    <scope>NUCLEOTIDE SEQUENCE</scope>
    <source>
        <strain evidence="4">DE</strain>
        <tissue evidence="4">Muscle</tissue>
    </source>
</reference>
<dbReference type="Proteomes" id="UP001228049">
    <property type="component" value="Unassembled WGS sequence"/>
</dbReference>
<feature type="region of interest" description="Disordered" evidence="2">
    <location>
        <begin position="999"/>
        <end position="1031"/>
    </location>
</feature>
<dbReference type="Pfam" id="PF12624">
    <property type="entry name" value="VPS13_N"/>
    <property type="match status" value="1"/>
</dbReference>
<dbReference type="InterPro" id="IPR026854">
    <property type="entry name" value="VPS13_N"/>
</dbReference>
<accession>A0AAD9FE60</accession>
<feature type="compositionally biased region" description="Polar residues" evidence="2">
    <location>
        <begin position="1002"/>
        <end position="1011"/>
    </location>
</feature>
<keyword evidence="1" id="KW-0813">Transport</keyword>
<keyword evidence="5" id="KW-1185">Reference proteome</keyword>
<evidence type="ECO:0000256" key="2">
    <source>
        <dbReference type="SAM" id="MobiDB-lite"/>
    </source>
</evidence>
<feature type="domain" description="Chorein N-terminal" evidence="3">
    <location>
        <begin position="1"/>
        <end position="1201"/>
    </location>
</feature>
<protein>
    <submittedName>
        <fullName evidence="4">Vacuolar protein sorting-associated protein 13D</fullName>
    </submittedName>
</protein>
<feature type="region of interest" description="Disordered" evidence="2">
    <location>
        <begin position="1106"/>
        <end position="1125"/>
    </location>
</feature>